<reference evidence="2 3" key="1">
    <citation type="submission" date="2005-07" db="EMBL/GenBank/DDBJ databases">
        <authorList>
            <person name="Mural R.J."/>
            <person name="Li P.W."/>
            <person name="Adams M.D."/>
            <person name="Amanatides P.G."/>
            <person name="Baden-Tillson H."/>
            <person name="Barnstead M."/>
            <person name="Chin S.H."/>
            <person name="Dew I."/>
            <person name="Evans C.A."/>
            <person name="Ferriera S."/>
            <person name="Flanigan M."/>
            <person name="Fosler C."/>
            <person name="Glodek A."/>
            <person name="Gu Z."/>
            <person name="Holt R.A."/>
            <person name="Jennings D."/>
            <person name="Kraft C.L."/>
            <person name="Lu F."/>
            <person name="Nguyen T."/>
            <person name="Nusskern D.R."/>
            <person name="Pfannkoch C.M."/>
            <person name="Sitter C."/>
            <person name="Sutton G.G."/>
            <person name="Venter J.C."/>
            <person name="Wang Z."/>
            <person name="Woodage T."/>
            <person name="Zheng X.H."/>
            <person name="Zhong F."/>
        </authorList>
    </citation>
    <scope>NUCLEOTIDE SEQUENCE [LARGE SCALE GENOMIC DNA]</scope>
    <source>
        <strain>BN</strain>
        <strain evidence="3">Sprague-Dawley</strain>
    </source>
</reference>
<dbReference type="EMBL" id="CH473948">
    <property type="protein sequence ID" value="EDM05902.1"/>
    <property type="molecule type" value="Genomic_DNA"/>
</dbReference>
<keyword evidence="1" id="KW-0732">Signal</keyword>
<evidence type="ECO:0000313" key="3">
    <source>
        <dbReference type="Proteomes" id="UP000234681"/>
    </source>
</evidence>
<dbReference type="AlphaFoldDB" id="A6HIP7"/>
<organism evidence="2 3">
    <name type="scientific">Rattus norvegicus</name>
    <name type="common">Rat</name>
    <dbReference type="NCBI Taxonomy" id="10116"/>
    <lineage>
        <taxon>Eukaryota</taxon>
        <taxon>Metazoa</taxon>
        <taxon>Chordata</taxon>
        <taxon>Craniata</taxon>
        <taxon>Vertebrata</taxon>
        <taxon>Euteleostomi</taxon>
        <taxon>Mammalia</taxon>
        <taxon>Eutheria</taxon>
        <taxon>Euarchontoglires</taxon>
        <taxon>Glires</taxon>
        <taxon>Rodentia</taxon>
        <taxon>Myomorpha</taxon>
        <taxon>Muroidea</taxon>
        <taxon>Muridae</taxon>
        <taxon>Murinae</taxon>
        <taxon>Rattus</taxon>
    </lineage>
</organism>
<evidence type="ECO:0000313" key="2">
    <source>
        <dbReference type="EMBL" id="EDM05902.1"/>
    </source>
</evidence>
<evidence type="ECO:0000256" key="1">
    <source>
        <dbReference type="SAM" id="SignalP"/>
    </source>
</evidence>
<dbReference type="RGD" id="68382">
    <property type="gene designation" value="Cacnb1"/>
</dbReference>
<sequence>MPVIFPRLPALLPLLLSWLLPGPLPLPGAFPSLPPFPILAISGPSQTEAEVDRARAPL</sequence>
<feature type="chain" id="PRO_5039887989" evidence="1">
    <location>
        <begin position="26"/>
        <end position="58"/>
    </location>
</feature>
<name>A6HIP7_RAT</name>
<feature type="signal peptide" evidence="1">
    <location>
        <begin position="1"/>
        <end position="25"/>
    </location>
</feature>
<proteinExistence type="predicted"/>
<accession>A6HIP7</accession>
<dbReference type="Proteomes" id="UP000234681">
    <property type="component" value="Chromosome 10"/>
</dbReference>
<evidence type="ECO:0000313" key="4">
    <source>
        <dbReference type="RGD" id="68382"/>
    </source>
</evidence>
<protein>
    <submittedName>
        <fullName evidence="2">Calcium channel, voltage-dependent, beta 1 subunit, isoform CRA_e</fullName>
    </submittedName>
</protein>
<gene>
    <name evidence="2 4" type="primary">Cacnb1</name>
    <name evidence="2" type="ORF">rCG_34853</name>
</gene>